<dbReference type="GO" id="GO:0005524">
    <property type="term" value="F:ATP binding"/>
    <property type="evidence" value="ECO:0007669"/>
    <property type="project" value="InterPro"/>
</dbReference>
<proteinExistence type="predicted"/>
<dbReference type="InterPro" id="IPR011009">
    <property type="entry name" value="Kinase-like_dom_sf"/>
</dbReference>
<protein>
    <recommendedName>
        <fullName evidence="1">Protein kinase domain-containing protein</fullName>
    </recommendedName>
</protein>
<evidence type="ECO:0000259" key="1">
    <source>
        <dbReference type="PROSITE" id="PS50011"/>
    </source>
</evidence>
<dbReference type="PROSITE" id="PS50011">
    <property type="entry name" value="PROTEIN_KINASE_DOM"/>
    <property type="match status" value="1"/>
</dbReference>
<dbReference type="SUPFAM" id="SSF56112">
    <property type="entry name" value="Protein kinase-like (PK-like)"/>
    <property type="match status" value="1"/>
</dbReference>
<dbReference type="CDD" id="cd00180">
    <property type="entry name" value="PKc"/>
    <property type="match status" value="1"/>
</dbReference>
<dbReference type="Gene3D" id="1.10.510.10">
    <property type="entry name" value="Transferase(Phosphotransferase) domain 1"/>
    <property type="match status" value="1"/>
</dbReference>
<dbReference type="Pfam" id="PF00069">
    <property type="entry name" value="Pkinase"/>
    <property type="match status" value="1"/>
</dbReference>
<evidence type="ECO:0000313" key="3">
    <source>
        <dbReference type="Proteomes" id="UP001322277"/>
    </source>
</evidence>
<dbReference type="SMART" id="SM00220">
    <property type="entry name" value="S_TKc"/>
    <property type="match status" value="1"/>
</dbReference>
<evidence type="ECO:0000313" key="2">
    <source>
        <dbReference type="EMBL" id="WQF87645.1"/>
    </source>
</evidence>
<dbReference type="PANTHER" id="PTHR24359">
    <property type="entry name" value="SERINE/THREONINE-PROTEIN KINASE SBK1"/>
    <property type="match status" value="1"/>
</dbReference>
<organism evidence="2 3">
    <name type="scientific">Colletotrichum destructivum</name>
    <dbReference type="NCBI Taxonomy" id="34406"/>
    <lineage>
        <taxon>Eukaryota</taxon>
        <taxon>Fungi</taxon>
        <taxon>Dikarya</taxon>
        <taxon>Ascomycota</taxon>
        <taxon>Pezizomycotina</taxon>
        <taxon>Sordariomycetes</taxon>
        <taxon>Hypocreomycetidae</taxon>
        <taxon>Glomerellales</taxon>
        <taxon>Glomerellaceae</taxon>
        <taxon>Colletotrichum</taxon>
        <taxon>Colletotrichum destructivum species complex</taxon>
    </lineage>
</organism>
<name>A0AAX4IWK5_9PEZI</name>
<dbReference type="RefSeq" id="XP_062784866.1">
    <property type="nucleotide sequence ID" value="XM_062928815.1"/>
</dbReference>
<sequence>MPLFDTLDASLVDSPFRGPKFVPLSSLKTIITKASVEQELSPITRLRNPQLSRNIVKNARKVFSILVFIDKASAIKELYRDGLTDDQLPLSSRKDDAGRITPFADHGKKTFASFGSWKTVSIKSFLDKQWLLLSPVFDKTGRHFDLNPACALPMFQETLEVATGPYNAVHQGWIHPAHQRVSKVSDVLLLRGGGTALIELLTNQHCGENGLRVALKEFRGEFNIAKSNFEKEWENLSHIQQHNHPHLIKHIATWQAGNKFFVMFEWADGGSLWDFWEREKPGAPSQEVVLWSLRQIRGLVSALEALHSLNCRHGDLKPENILHFRDRGEKPESSSGRGILVMADVGVSRVHKQMTHLRTGPTTTRATTISYQAPETDTDPLVARSRAYDAWSIGCILLEHIVWLLYGPQGIEGFRKRRESKAFDGTYRSANFYSLTISHLERRAEIHHAVEDAMDALQRDPRCQAGTALGDLLKLIREGLLKIDPQDRFTAPEIQDVVERIVRDARPDSLYLLNTSNRPSPVPSIFRYVSPPVS</sequence>
<dbReference type="AlphaFoldDB" id="A0AAX4IWK5"/>
<gene>
    <name evidence="2" type="ORF">CDEST_12659</name>
</gene>
<accession>A0AAX4IWK5</accession>
<reference evidence="3" key="1">
    <citation type="journal article" date="2023" name="bioRxiv">
        <title>Complete genome of the Medicago anthracnose fungus, Colletotrichum destructivum, reveals a mini-chromosome-like region within a core chromosome.</title>
        <authorList>
            <person name="Lapalu N."/>
            <person name="Simon A."/>
            <person name="Lu A."/>
            <person name="Plaumann P.-L."/>
            <person name="Amselem J."/>
            <person name="Pigne S."/>
            <person name="Auger A."/>
            <person name="Koch C."/>
            <person name="Dallery J.-F."/>
            <person name="O'Connell R.J."/>
        </authorList>
    </citation>
    <scope>NUCLEOTIDE SEQUENCE [LARGE SCALE GENOMIC DNA]</scope>
    <source>
        <strain evidence="3">CBS 520.97</strain>
    </source>
</reference>
<keyword evidence="3" id="KW-1185">Reference proteome</keyword>
<dbReference type="GO" id="GO:0004674">
    <property type="term" value="F:protein serine/threonine kinase activity"/>
    <property type="evidence" value="ECO:0007669"/>
    <property type="project" value="TreeGrafter"/>
</dbReference>
<dbReference type="InterPro" id="IPR000719">
    <property type="entry name" value="Prot_kinase_dom"/>
</dbReference>
<dbReference type="EMBL" id="CP137312">
    <property type="protein sequence ID" value="WQF87645.1"/>
    <property type="molecule type" value="Genomic_DNA"/>
</dbReference>
<feature type="domain" description="Protein kinase" evidence="1">
    <location>
        <begin position="155"/>
        <end position="502"/>
    </location>
</feature>
<dbReference type="PANTHER" id="PTHR24359:SF1">
    <property type="entry name" value="INHIBITOR OF NUCLEAR FACTOR KAPPA-B KINASE EPSILON SUBUNIT HOMOLOG 1-RELATED"/>
    <property type="match status" value="1"/>
</dbReference>
<dbReference type="GeneID" id="87949159"/>
<dbReference type="KEGG" id="cdet:87949159"/>
<dbReference type="Proteomes" id="UP001322277">
    <property type="component" value="Chromosome 8"/>
</dbReference>